<dbReference type="InterPro" id="IPR047296">
    <property type="entry name" value="GIY-YIG_UvrC_Cho"/>
</dbReference>
<dbReference type="GO" id="GO:0009380">
    <property type="term" value="C:excinuclease repair complex"/>
    <property type="evidence" value="ECO:0007669"/>
    <property type="project" value="InterPro"/>
</dbReference>
<keyword evidence="4 6" id="KW-0267">Excision nuclease</keyword>
<reference evidence="10" key="1">
    <citation type="submission" date="2020-10" db="EMBL/GenBank/DDBJ databases">
        <authorList>
            <person name="Gilroy R."/>
        </authorList>
    </citation>
    <scope>NUCLEOTIDE SEQUENCE</scope>
    <source>
        <strain evidence="10">CHK152-2871</strain>
    </source>
</reference>
<evidence type="ECO:0000259" key="8">
    <source>
        <dbReference type="PROSITE" id="PS50164"/>
    </source>
</evidence>
<dbReference type="InterPro" id="IPR038476">
    <property type="entry name" value="UvrC_RNase_H_dom_sf"/>
</dbReference>
<dbReference type="EMBL" id="DVJQ01000010">
    <property type="protein sequence ID" value="HIS73589.1"/>
    <property type="molecule type" value="Genomic_DNA"/>
</dbReference>
<dbReference type="AlphaFoldDB" id="A0A9D1FHI0"/>
<comment type="subunit">
    <text evidence="6">Interacts with UvrB in an incision complex.</text>
</comment>
<dbReference type="InterPro" id="IPR036876">
    <property type="entry name" value="UVR_dom_sf"/>
</dbReference>
<dbReference type="NCBIfam" id="NF001824">
    <property type="entry name" value="PRK00558.1-5"/>
    <property type="match status" value="1"/>
</dbReference>
<keyword evidence="2 6" id="KW-0227">DNA damage</keyword>
<dbReference type="InterPro" id="IPR000305">
    <property type="entry name" value="GIY-YIG_endonuc"/>
</dbReference>
<dbReference type="PANTHER" id="PTHR30562">
    <property type="entry name" value="UVRC/OXIDOREDUCTASE"/>
    <property type="match status" value="1"/>
</dbReference>
<dbReference type="GO" id="GO:0009432">
    <property type="term" value="P:SOS response"/>
    <property type="evidence" value="ECO:0007669"/>
    <property type="project" value="UniProtKB-UniRule"/>
</dbReference>
<dbReference type="Pfam" id="PF22920">
    <property type="entry name" value="UvrC_RNaseH"/>
    <property type="match status" value="1"/>
</dbReference>
<dbReference type="InterPro" id="IPR035901">
    <property type="entry name" value="GIY-YIG_endonuc_sf"/>
</dbReference>
<protein>
    <recommendedName>
        <fullName evidence="6">UvrABC system protein C</fullName>
        <shortName evidence="6">Protein UvrC</shortName>
    </recommendedName>
    <alternativeName>
        <fullName evidence="6">Excinuclease ABC subunit C</fullName>
    </alternativeName>
</protein>
<gene>
    <name evidence="6 10" type="primary">uvrC</name>
    <name evidence="10" type="ORF">IAA86_01050</name>
</gene>
<comment type="similarity">
    <text evidence="6">Belongs to the UvrC family.</text>
</comment>
<evidence type="ECO:0000256" key="6">
    <source>
        <dbReference type="HAMAP-Rule" id="MF_00203"/>
    </source>
</evidence>
<keyword evidence="6" id="KW-0742">SOS response</keyword>
<dbReference type="PROSITE" id="PS50151">
    <property type="entry name" value="UVR"/>
    <property type="match status" value="1"/>
</dbReference>
<evidence type="ECO:0000313" key="11">
    <source>
        <dbReference type="Proteomes" id="UP000886865"/>
    </source>
</evidence>
<keyword evidence="3 6" id="KW-0228">DNA excision</keyword>
<dbReference type="Proteomes" id="UP000886865">
    <property type="component" value="Unassembled WGS sequence"/>
</dbReference>
<dbReference type="InterPro" id="IPR004791">
    <property type="entry name" value="UvrC"/>
</dbReference>
<evidence type="ECO:0000256" key="5">
    <source>
        <dbReference type="ARBA" id="ARBA00023204"/>
    </source>
</evidence>
<proteinExistence type="inferred from homology"/>
<dbReference type="FunFam" id="3.40.1440.10:FF:000001">
    <property type="entry name" value="UvrABC system protein C"/>
    <property type="match status" value="1"/>
</dbReference>
<dbReference type="Pfam" id="PF08459">
    <property type="entry name" value="UvrC_RNaseH_dom"/>
    <property type="match status" value="1"/>
</dbReference>
<evidence type="ECO:0000259" key="9">
    <source>
        <dbReference type="PROSITE" id="PS50165"/>
    </source>
</evidence>
<dbReference type="Gene3D" id="3.30.420.340">
    <property type="entry name" value="UvrC, RNAse H endonuclease domain"/>
    <property type="match status" value="1"/>
</dbReference>
<evidence type="ECO:0000256" key="4">
    <source>
        <dbReference type="ARBA" id="ARBA00022881"/>
    </source>
</evidence>
<evidence type="ECO:0000256" key="2">
    <source>
        <dbReference type="ARBA" id="ARBA00022763"/>
    </source>
</evidence>
<keyword evidence="1 6" id="KW-0963">Cytoplasm</keyword>
<dbReference type="Gene3D" id="4.10.860.10">
    <property type="entry name" value="UVR domain"/>
    <property type="match status" value="1"/>
</dbReference>
<dbReference type="SUPFAM" id="SSF82771">
    <property type="entry name" value="GIY-YIG endonuclease"/>
    <property type="match status" value="1"/>
</dbReference>
<dbReference type="GO" id="GO:0005737">
    <property type="term" value="C:cytoplasm"/>
    <property type="evidence" value="ECO:0007669"/>
    <property type="project" value="UniProtKB-SubCell"/>
</dbReference>
<comment type="subcellular location">
    <subcellularLocation>
        <location evidence="6">Cytoplasm</location>
    </subcellularLocation>
</comment>
<comment type="caution">
    <text evidence="10">The sequence shown here is derived from an EMBL/GenBank/DDBJ whole genome shotgun (WGS) entry which is preliminary data.</text>
</comment>
<dbReference type="SUPFAM" id="SSF46600">
    <property type="entry name" value="C-terminal UvrC-binding domain of UvrB"/>
    <property type="match status" value="1"/>
</dbReference>
<comment type="function">
    <text evidence="6">The UvrABC repair system catalyzes the recognition and processing of DNA lesions. UvrC both incises the 5' and 3' sides of the lesion. The N-terminal half is responsible for the 3' incision and the C-terminal half is responsible for the 5' incision.</text>
</comment>
<evidence type="ECO:0000256" key="3">
    <source>
        <dbReference type="ARBA" id="ARBA00022769"/>
    </source>
</evidence>
<dbReference type="GO" id="GO:0006289">
    <property type="term" value="P:nucleotide-excision repair"/>
    <property type="evidence" value="ECO:0007669"/>
    <property type="project" value="UniProtKB-UniRule"/>
</dbReference>
<reference evidence="10" key="2">
    <citation type="journal article" date="2021" name="PeerJ">
        <title>Extensive microbial diversity within the chicken gut microbiome revealed by metagenomics and culture.</title>
        <authorList>
            <person name="Gilroy R."/>
            <person name="Ravi A."/>
            <person name="Getino M."/>
            <person name="Pursley I."/>
            <person name="Horton D.L."/>
            <person name="Alikhan N.F."/>
            <person name="Baker D."/>
            <person name="Gharbi K."/>
            <person name="Hall N."/>
            <person name="Watson M."/>
            <person name="Adriaenssens E.M."/>
            <person name="Foster-Nyarko E."/>
            <person name="Jarju S."/>
            <person name="Secka A."/>
            <person name="Antonio M."/>
            <person name="Oren A."/>
            <person name="Chaudhuri R.R."/>
            <person name="La Ragione R."/>
            <person name="Hildebrand F."/>
            <person name="Pallen M.J."/>
        </authorList>
    </citation>
    <scope>NUCLEOTIDE SEQUENCE</scope>
    <source>
        <strain evidence="10">CHK152-2871</strain>
    </source>
</reference>
<organism evidence="10 11">
    <name type="scientific">Candidatus Galligastranaerophilus intestinavium</name>
    <dbReference type="NCBI Taxonomy" id="2840836"/>
    <lineage>
        <taxon>Bacteria</taxon>
        <taxon>Candidatus Galligastranaerophilus</taxon>
    </lineage>
</organism>
<feature type="domain" description="GIY-YIG" evidence="8">
    <location>
        <begin position="14"/>
        <end position="93"/>
    </location>
</feature>
<dbReference type="InterPro" id="IPR001162">
    <property type="entry name" value="UvrC_RNase_H_dom"/>
</dbReference>
<dbReference type="PROSITE" id="PS50164">
    <property type="entry name" value="GIY_YIG"/>
    <property type="match status" value="1"/>
</dbReference>
<feature type="domain" description="UVR" evidence="7">
    <location>
        <begin position="202"/>
        <end position="237"/>
    </location>
</feature>
<dbReference type="Gene3D" id="3.40.1440.10">
    <property type="entry name" value="GIY-YIG endonuclease"/>
    <property type="match status" value="1"/>
</dbReference>
<dbReference type="CDD" id="cd10434">
    <property type="entry name" value="GIY-YIG_UvrC_Cho"/>
    <property type="match status" value="1"/>
</dbReference>
<dbReference type="PROSITE" id="PS50165">
    <property type="entry name" value="UVRC"/>
    <property type="match status" value="1"/>
</dbReference>
<dbReference type="GO" id="GO:0009381">
    <property type="term" value="F:excinuclease ABC activity"/>
    <property type="evidence" value="ECO:0007669"/>
    <property type="project" value="UniProtKB-UniRule"/>
</dbReference>
<dbReference type="SMART" id="SM00465">
    <property type="entry name" value="GIYc"/>
    <property type="match status" value="1"/>
</dbReference>
<accession>A0A9D1FHI0</accession>
<dbReference type="Pfam" id="PF02151">
    <property type="entry name" value="UVR"/>
    <property type="match status" value="1"/>
</dbReference>
<sequence length="555" mass="64357">MNTDIKKQIKLMPKLPGCYQYFDKNGEIIYIGKAKNLYNRVNSYFVGDKKDSPKLQVMVPQIVKVECIVVNTEVEALILESELIKKYKPKYNILLKDDKKFPYFLITDEEYPRITVVRKANKNMQKGKYFGPYTDSRAMYCTLETLGKIFPLKKCKTPKFKSRPCLYYDIGQCSAPCQKLITSEDYKKILKDVELFLSGRQGELLKALENEMKKASDNLEFEKAARYRDSYNDIKKTMEKQKVVSENTRINQDFVGIVKSDSLYCATILQVRQGRLINKKDFTFSHLANSQVNDINEIAQAVLREYYGIITDTEIPSKITLGTKLDDIELYEKWLSARLGKTVSINEAKSQRDKEMLTMAQNTAEFNLEQAKLKELTIIQNDYNEVGTYLMEKLNLKKFPHTIECYDISHIQGTNTVASGVYFENGMPKKSKYRKYKLRTLEKGEVDDFKSMREILKRRFKRIKSGEIQPPDLIIIDGGKGQLSSVIEVMKEMGLNLDIVSLAKREEEVFLPNKTQPVIFALNSPALHLFQRIRDEAHRFAITFHRQLRSKNMTK</sequence>
<keyword evidence="5 6" id="KW-0234">DNA repair</keyword>
<dbReference type="InterPro" id="IPR001943">
    <property type="entry name" value="UVR_dom"/>
</dbReference>
<name>A0A9D1FHI0_9BACT</name>
<evidence type="ECO:0000313" key="10">
    <source>
        <dbReference type="EMBL" id="HIS73589.1"/>
    </source>
</evidence>
<dbReference type="InterPro" id="IPR050066">
    <property type="entry name" value="UvrABC_protein_C"/>
</dbReference>
<feature type="domain" description="UvrC family homology region profile" evidence="9">
    <location>
        <begin position="254"/>
        <end position="490"/>
    </location>
</feature>
<dbReference type="NCBIfam" id="TIGR00194">
    <property type="entry name" value="uvrC"/>
    <property type="match status" value="1"/>
</dbReference>
<dbReference type="GO" id="GO:0003677">
    <property type="term" value="F:DNA binding"/>
    <property type="evidence" value="ECO:0007669"/>
    <property type="project" value="UniProtKB-UniRule"/>
</dbReference>
<dbReference type="PANTHER" id="PTHR30562:SF1">
    <property type="entry name" value="UVRABC SYSTEM PROTEIN C"/>
    <property type="match status" value="1"/>
</dbReference>
<dbReference type="HAMAP" id="MF_00203">
    <property type="entry name" value="UvrC"/>
    <property type="match status" value="1"/>
</dbReference>
<dbReference type="Pfam" id="PF01541">
    <property type="entry name" value="GIY-YIG"/>
    <property type="match status" value="1"/>
</dbReference>
<evidence type="ECO:0000256" key="1">
    <source>
        <dbReference type="ARBA" id="ARBA00022490"/>
    </source>
</evidence>
<evidence type="ECO:0000259" key="7">
    <source>
        <dbReference type="PROSITE" id="PS50151"/>
    </source>
</evidence>